<dbReference type="EMBL" id="JAUQUR010000012">
    <property type="protein sequence ID" value="MDX4070060.1"/>
    <property type="molecule type" value="Genomic_DNA"/>
</dbReference>
<dbReference type="InterPro" id="IPR031811">
    <property type="entry name" value="ALGX/ALGJ_SGNH-like"/>
</dbReference>
<accession>A0AAW9DCV0</accession>
<evidence type="ECO:0000313" key="10">
    <source>
        <dbReference type="Proteomes" id="UP001283691"/>
    </source>
</evidence>
<evidence type="ECO:0000256" key="5">
    <source>
        <dbReference type="ARBA" id="ARBA00022764"/>
    </source>
</evidence>
<keyword evidence="7" id="KW-0472">Membrane</keyword>
<feature type="domain" description="AlgX/AlgJ SGNH hydrolase-like" evidence="8">
    <location>
        <begin position="256"/>
        <end position="351"/>
    </location>
</feature>
<dbReference type="AlphaFoldDB" id="A0AAW9DCV0"/>
<comment type="subcellular location">
    <subcellularLocation>
        <location evidence="1">Periplasm</location>
    </subcellularLocation>
</comment>
<gene>
    <name evidence="9" type="ORF">Q6A80_10050</name>
</gene>
<dbReference type="Pfam" id="PF16822">
    <property type="entry name" value="ALGX"/>
    <property type="match status" value="1"/>
</dbReference>
<reference evidence="9" key="1">
    <citation type="journal article" date="2023" name="Front. Microbiol.">
        <title>Genomic diversity and taxonomic marker for Arcobacter species.</title>
        <authorList>
            <person name="Zhou G."/>
            <person name="Gu Y."/>
            <person name="Wang H."/>
            <person name="Chen X."/>
            <person name="Zhang X."/>
            <person name="Shao Z."/>
            <person name="Yan X."/>
            <person name="Zhang J."/>
            <person name="Zhang M."/>
        </authorList>
    </citation>
    <scope>NUCLEOTIDE SEQUENCE</scope>
    <source>
        <strain evidence="9">BJSY19SF1-2</strain>
    </source>
</reference>
<dbReference type="GO" id="GO:0042121">
    <property type="term" value="P:alginic acid biosynthetic process"/>
    <property type="evidence" value="ECO:0007669"/>
    <property type="project" value="UniProtKB-KW"/>
</dbReference>
<dbReference type="GO" id="GO:0042597">
    <property type="term" value="C:periplasmic space"/>
    <property type="evidence" value="ECO:0007669"/>
    <property type="project" value="UniProtKB-SubCell"/>
</dbReference>
<dbReference type="GO" id="GO:0016740">
    <property type="term" value="F:transferase activity"/>
    <property type="evidence" value="ECO:0007669"/>
    <property type="project" value="UniProtKB-KW"/>
</dbReference>
<evidence type="ECO:0000259" key="8">
    <source>
        <dbReference type="Pfam" id="PF16822"/>
    </source>
</evidence>
<name>A0AAW9DCV0_9BACT</name>
<keyword evidence="3" id="KW-0808">Transferase</keyword>
<keyword evidence="7" id="KW-0812">Transmembrane</keyword>
<evidence type="ECO:0000256" key="1">
    <source>
        <dbReference type="ARBA" id="ARBA00004418"/>
    </source>
</evidence>
<evidence type="ECO:0000256" key="2">
    <source>
        <dbReference type="ARBA" id="ARBA00005182"/>
    </source>
</evidence>
<sequence length="377" mass="44247">MNKFKRITFLWLLLISIFLIFNFLIFFNFTNKVYPSTSKTTIGDLARMSYLVDIVQDRKNIVDLGKVHLSQNDYINQNIEILTIGDSFSNGGAGGKNSYYQDYISTFYNKNVLNLNLQKIDNTSNYIEIISLFANSGYLEEMGVKYVLIESVQRESLVRFAKNDLNFSIKNNNNLKSIFENLNQTYNIEQLHTFKPSIINNLNFNAFFYNMKYYVKGYGKLNSSVYVEKLNKELFTSKSSSKLVFFHEDIKKLSLETKENIELLNQNFNNLAAILEKKGIKLIFMPAVDKYNLYRPYIVSNNYKESIFFEYLSTLDKKYIFINTKEILLKSLENDEKDIFYADDTHWSYKASEQIIKSEDFNKIFNKGENDFSKIKK</sequence>
<keyword evidence="5" id="KW-0574">Periplasm</keyword>
<feature type="transmembrane region" description="Helical" evidence="7">
    <location>
        <begin position="7"/>
        <end position="29"/>
    </location>
</feature>
<dbReference type="RefSeq" id="WP_319048552.1">
    <property type="nucleotide sequence ID" value="NZ_JAUQUR010000012.1"/>
</dbReference>
<evidence type="ECO:0000313" key="9">
    <source>
        <dbReference type="EMBL" id="MDX4070060.1"/>
    </source>
</evidence>
<comment type="pathway">
    <text evidence="2">Glycan biosynthesis; alginate biosynthesis.</text>
</comment>
<protein>
    <recommendedName>
        <fullName evidence="8">AlgX/AlgJ SGNH hydrolase-like domain-containing protein</fullName>
    </recommendedName>
</protein>
<keyword evidence="6" id="KW-0016">Alginate biosynthesis</keyword>
<organism evidence="9 10">
    <name type="scientific">Aliarcobacter skirrowii</name>
    <dbReference type="NCBI Taxonomy" id="28200"/>
    <lineage>
        <taxon>Bacteria</taxon>
        <taxon>Pseudomonadati</taxon>
        <taxon>Campylobacterota</taxon>
        <taxon>Epsilonproteobacteria</taxon>
        <taxon>Campylobacterales</taxon>
        <taxon>Arcobacteraceae</taxon>
        <taxon>Aliarcobacter</taxon>
    </lineage>
</organism>
<keyword evidence="4" id="KW-0732">Signal</keyword>
<keyword evidence="7" id="KW-1133">Transmembrane helix</keyword>
<dbReference type="Proteomes" id="UP001283691">
    <property type="component" value="Unassembled WGS sequence"/>
</dbReference>
<evidence type="ECO:0000256" key="4">
    <source>
        <dbReference type="ARBA" id="ARBA00022729"/>
    </source>
</evidence>
<comment type="caution">
    <text evidence="9">The sequence shown here is derived from an EMBL/GenBank/DDBJ whole genome shotgun (WGS) entry which is preliminary data.</text>
</comment>
<evidence type="ECO:0000256" key="7">
    <source>
        <dbReference type="SAM" id="Phobius"/>
    </source>
</evidence>
<proteinExistence type="predicted"/>
<evidence type="ECO:0000256" key="6">
    <source>
        <dbReference type="ARBA" id="ARBA00022841"/>
    </source>
</evidence>
<evidence type="ECO:0000256" key="3">
    <source>
        <dbReference type="ARBA" id="ARBA00022679"/>
    </source>
</evidence>
<reference evidence="9" key="2">
    <citation type="submission" date="2023-07" db="EMBL/GenBank/DDBJ databases">
        <authorList>
            <person name="Zhang M."/>
            <person name="Zhou G."/>
        </authorList>
    </citation>
    <scope>NUCLEOTIDE SEQUENCE</scope>
    <source>
        <strain evidence="9">BJSY19SF1-2</strain>
    </source>
</reference>